<dbReference type="CDD" id="cd02233">
    <property type="entry name" value="cupin_HNL-like"/>
    <property type="match status" value="1"/>
</dbReference>
<dbReference type="Gene3D" id="3.40.50.1820">
    <property type="entry name" value="alpha/beta hydrolase"/>
    <property type="match status" value="1"/>
</dbReference>
<feature type="compositionally biased region" description="Basic and acidic residues" evidence="1">
    <location>
        <begin position="411"/>
        <end position="420"/>
    </location>
</feature>
<organism evidence="5 6">
    <name type="scientific">Singulisphaera acidiphila (strain ATCC BAA-1392 / DSM 18658 / VKM B-2454 / MOB10)</name>
    <dbReference type="NCBI Taxonomy" id="886293"/>
    <lineage>
        <taxon>Bacteria</taxon>
        <taxon>Pseudomonadati</taxon>
        <taxon>Planctomycetota</taxon>
        <taxon>Planctomycetia</taxon>
        <taxon>Isosphaerales</taxon>
        <taxon>Isosphaeraceae</taxon>
        <taxon>Singulisphaera</taxon>
    </lineage>
</organism>
<feature type="chain" id="PRO_5003940450" evidence="2">
    <location>
        <begin position="19"/>
        <end position="773"/>
    </location>
</feature>
<dbReference type="InterPro" id="IPR014710">
    <property type="entry name" value="RmlC-like_jellyroll"/>
</dbReference>
<dbReference type="Proteomes" id="UP000010798">
    <property type="component" value="Chromosome"/>
</dbReference>
<dbReference type="Pfam" id="PF07883">
    <property type="entry name" value="Cupin_2"/>
    <property type="match status" value="1"/>
</dbReference>
<accession>L0DNJ7</accession>
<dbReference type="Gene3D" id="2.60.120.10">
    <property type="entry name" value="Jelly Rolls"/>
    <property type="match status" value="1"/>
</dbReference>
<evidence type="ECO:0000313" key="5">
    <source>
        <dbReference type="EMBL" id="AGA30837.1"/>
    </source>
</evidence>
<dbReference type="eggNOG" id="COG1917">
    <property type="taxonomic scope" value="Bacteria"/>
</dbReference>
<feature type="domain" description="Cupin type-2" evidence="4">
    <location>
        <begin position="73"/>
        <end position="137"/>
    </location>
</feature>
<reference evidence="5 6" key="1">
    <citation type="submission" date="2012-02" db="EMBL/GenBank/DDBJ databases">
        <title>Complete sequence of chromosome of Singulisphaera acidiphila DSM 18658.</title>
        <authorList>
            <consortium name="US DOE Joint Genome Institute (JGI-PGF)"/>
            <person name="Lucas S."/>
            <person name="Copeland A."/>
            <person name="Lapidus A."/>
            <person name="Glavina del Rio T."/>
            <person name="Dalin E."/>
            <person name="Tice H."/>
            <person name="Bruce D."/>
            <person name="Goodwin L."/>
            <person name="Pitluck S."/>
            <person name="Peters L."/>
            <person name="Ovchinnikova G."/>
            <person name="Chertkov O."/>
            <person name="Kyrpides N."/>
            <person name="Mavromatis K."/>
            <person name="Ivanova N."/>
            <person name="Brettin T."/>
            <person name="Detter J.C."/>
            <person name="Han C."/>
            <person name="Larimer F."/>
            <person name="Land M."/>
            <person name="Hauser L."/>
            <person name="Markowitz V."/>
            <person name="Cheng J.-F."/>
            <person name="Hugenholtz P."/>
            <person name="Woyke T."/>
            <person name="Wu D."/>
            <person name="Tindall B."/>
            <person name="Pomrenke H."/>
            <person name="Brambilla E."/>
            <person name="Klenk H.-P."/>
            <person name="Eisen J.A."/>
        </authorList>
    </citation>
    <scope>NUCLEOTIDE SEQUENCE [LARGE SCALE GENOMIC DNA]</scope>
    <source>
        <strain evidence="6">ATCC BAA-1392 / DSM 18658 / VKM B-2454 / MOB10</strain>
    </source>
</reference>
<feature type="region of interest" description="Disordered" evidence="1">
    <location>
        <begin position="161"/>
        <end position="185"/>
    </location>
</feature>
<name>L0DNJ7_SINAD</name>
<dbReference type="InterPro" id="IPR003779">
    <property type="entry name" value="CMD-like"/>
</dbReference>
<dbReference type="PANTHER" id="PTHR43698">
    <property type="entry name" value="RIBD C-TERMINAL DOMAIN CONTAINING PROTEIN"/>
    <property type="match status" value="1"/>
</dbReference>
<evidence type="ECO:0000259" key="4">
    <source>
        <dbReference type="Pfam" id="PF07883"/>
    </source>
</evidence>
<sequence>MNKFILSATMCIAPLSSAAQDQSGAPVASAPAQQITRAGDRASSTAPAEYFTGKASVAPLFAANVDIKASGAYVTFEPGARSAWHTHPAGQRLVVVSGVGLTQEWGKPVQEIRPGDVVWCPPGVKHWHGAPPTTAMAHLAVTGAVDGKSVEWLEKVTDDQYSSHAAGSDAGPQAMTDAQPASETLSAKQQAIPLIAAFAATSDMPGLNATLNQGLDAGLTISEAKEILVHLYAYTGFPRSLNALGELMKVVEERRTRGIEDAPGREPSRPAPTGDALLVAGTANQTRIAGAPVKGPLFDFAPVINQYLQSHLFGDIFERDNLDWQSRELATVGALAAMPGVEPQLRSHMAASTRVGLTTSQLRQLTRVLAERGEADAARRAREALDSHPAEAPGQGRSSRRNAEATPSERSGPRNPDEAPKAAPLMVEDQGSFAVGGGVVRNPGAYKPLKPSPEGQTLHGDHARVFYQVPVNPRELPLVMWHGFGQFSRTWESTPDGREGYQNIFLRRRFPVYLVDQPRRGGAGRGTVGATINATPDDQRWFDTFRLGTWPELFPGVQFSKSPEALEQFFRQAVPDTGPFDAKVATDAVSALFDKIGPGVLVTHSHSGGLGWRAAMGNPRVRAVVSYEPGSGFVFPEGETPPPMPSATGPLEAVDVPLPEFMALTRIPIVIYYGDNIPAEPTEKPGQDNWRVRLAMAKLWAEAVNRKGGDATVVHLPEVGIRGNTHFPFSDLNNVEVADLMSGFLAEKGLDGDSSVATKPDSRPTVRETPGSP</sequence>
<dbReference type="InterPro" id="IPR029058">
    <property type="entry name" value="AB_hydrolase_fold"/>
</dbReference>
<dbReference type="SUPFAM" id="SSF53474">
    <property type="entry name" value="alpha/beta-Hydrolases"/>
    <property type="match status" value="1"/>
</dbReference>
<dbReference type="HOGENOM" id="CLU_361654_0_0_0"/>
<feature type="domain" description="Carboxymuconolactone decarboxylase-like" evidence="3">
    <location>
        <begin position="306"/>
        <end position="386"/>
    </location>
</feature>
<dbReference type="eggNOG" id="COG0599">
    <property type="taxonomic scope" value="Bacteria"/>
</dbReference>
<dbReference type="InterPro" id="IPR047263">
    <property type="entry name" value="HNL-like_cupin"/>
</dbReference>
<evidence type="ECO:0000259" key="3">
    <source>
        <dbReference type="Pfam" id="PF02627"/>
    </source>
</evidence>
<dbReference type="InterPro" id="IPR013096">
    <property type="entry name" value="Cupin_2"/>
</dbReference>
<feature type="compositionally biased region" description="Basic and acidic residues" evidence="1">
    <location>
        <begin position="373"/>
        <end position="389"/>
    </location>
</feature>
<dbReference type="CDD" id="cd12810">
    <property type="entry name" value="Esterase_713_like-3"/>
    <property type="match status" value="1"/>
</dbReference>
<dbReference type="SUPFAM" id="SSF69118">
    <property type="entry name" value="AhpD-like"/>
    <property type="match status" value="1"/>
</dbReference>
<dbReference type="InterPro" id="IPR029032">
    <property type="entry name" value="AhpD-like"/>
</dbReference>
<dbReference type="eggNOG" id="COG1075">
    <property type="taxonomic scope" value="Bacteria"/>
</dbReference>
<dbReference type="PANTHER" id="PTHR43698:SF1">
    <property type="entry name" value="BLL4564 PROTEIN"/>
    <property type="match status" value="1"/>
</dbReference>
<gene>
    <name evidence="5" type="ordered locus">Sinac_6769</name>
</gene>
<keyword evidence="6" id="KW-1185">Reference proteome</keyword>
<dbReference type="GO" id="GO:0051920">
    <property type="term" value="F:peroxiredoxin activity"/>
    <property type="evidence" value="ECO:0007669"/>
    <property type="project" value="InterPro"/>
</dbReference>
<feature type="region of interest" description="Disordered" evidence="1">
    <location>
        <begin position="373"/>
        <end position="421"/>
    </location>
</feature>
<proteinExistence type="predicted"/>
<dbReference type="STRING" id="886293.Sinac_6769"/>
<evidence type="ECO:0000256" key="2">
    <source>
        <dbReference type="SAM" id="SignalP"/>
    </source>
</evidence>
<evidence type="ECO:0000313" key="6">
    <source>
        <dbReference type="Proteomes" id="UP000010798"/>
    </source>
</evidence>
<keyword evidence="2" id="KW-0732">Signal</keyword>
<dbReference type="KEGG" id="saci:Sinac_6769"/>
<feature type="region of interest" description="Disordered" evidence="1">
    <location>
        <begin position="751"/>
        <end position="773"/>
    </location>
</feature>
<protein>
    <submittedName>
        <fullName evidence="5">Uncharacterized protein</fullName>
    </submittedName>
</protein>
<dbReference type="AlphaFoldDB" id="L0DNJ7"/>
<dbReference type="Gene3D" id="1.20.1290.10">
    <property type="entry name" value="AhpD-like"/>
    <property type="match status" value="1"/>
</dbReference>
<evidence type="ECO:0000256" key="1">
    <source>
        <dbReference type="SAM" id="MobiDB-lite"/>
    </source>
</evidence>
<dbReference type="InterPro" id="IPR011051">
    <property type="entry name" value="RmlC_Cupin_sf"/>
</dbReference>
<dbReference type="SUPFAM" id="SSF51182">
    <property type="entry name" value="RmlC-like cupins"/>
    <property type="match status" value="1"/>
</dbReference>
<dbReference type="Pfam" id="PF02627">
    <property type="entry name" value="CMD"/>
    <property type="match status" value="1"/>
</dbReference>
<feature type="signal peptide" evidence="2">
    <location>
        <begin position="1"/>
        <end position="18"/>
    </location>
</feature>
<dbReference type="EMBL" id="CP003364">
    <property type="protein sequence ID" value="AGA30837.1"/>
    <property type="molecule type" value="Genomic_DNA"/>
</dbReference>